<feature type="domain" description="ABC transporter" evidence="4">
    <location>
        <begin position="2"/>
        <end position="225"/>
    </location>
</feature>
<name>A0A1F7JAK4_9BACT</name>
<comment type="similarity">
    <text evidence="1">Belongs to the ABC transporter superfamily.</text>
</comment>
<dbReference type="AlphaFoldDB" id="A0A1F7JAK4"/>
<sequence>MISFDQISLKFPLGNTALENISFDIKDNEFVYFVGPSGAGKTTILRLLLNEFRPSKGTIVVDSLEITAKKFKKTAELRRKIGVVFQDFKILHNKNVFENIALSLRVKNVSNSTIKQEVKRALQLVNLPHKEEVFPAQLSAGELQRVAIARAVVGDRKIILADEPTGNLDPQTTWEVMKIFRRLEKDRIILFATHNVDIVNSMQRRVIALKEGKIIKDQLKGEYEL</sequence>
<dbReference type="InterPro" id="IPR015854">
    <property type="entry name" value="ABC_transpr_LolD-like"/>
</dbReference>
<dbReference type="InterPro" id="IPR017871">
    <property type="entry name" value="ABC_transporter-like_CS"/>
</dbReference>
<comment type="caution">
    <text evidence="5">The sequence shown here is derived from an EMBL/GenBank/DDBJ whole genome shotgun (WGS) entry which is preliminary data.</text>
</comment>
<dbReference type="PROSITE" id="PS00211">
    <property type="entry name" value="ABC_TRANSPORTER_1"/>
    <property type="match status" value="1"/>
</dbReference>
<gene>
    <name evidence="5" type="ORF">A2966_02235</name>
</gene>
<evidence type="ECO:0000256" key="2">
    <source>
        <dbReference type="ARBA" id="ARBA00022741"/>
    </source>
</evidence>
<dbReference type="PROSITE" id="PS50893">
    <property type="entry name" value="ABC_TRANSPORTER_2"/>
    <property type="match status" value="1"/>
</dbReference>
<dbReference type="GO" id="GO:0051301">
    <property type="term" value="P:cell division"/>
    <property type="evidence" value="ECO:0007669"/>
    <property type="project" value="UniProtKB-KW"/>
</dbReference>
<accession>A0A1F7JAK4</accession>
<evidence type="ECO:0000259" key="4">
    <source>
        <dbReference type="PROSITE" id="PS50893"/>
    </source>
</evidence>
<organism evidence="5 6">
    <name type="scientific">Candidatus Roizmanbacteria bacterium RIFCSPLOWO2_01_FULL_41_22</name>
    <dbReference type="NCBI Taxonomy" id="1802067"/>
    <lineage>
        <taxon>Bacteria</taxon>
        <taxon>Candidatus Roizmaniibacteriota</taxon>
    </lineage>
</organism>
<evidence type="ECO:0000313" key="5">
    <source>
        <dbReference type="EMBL" id="OGK52639.1"/>
    </source>
</evidence>
<keyword evidence="5" id="KW-0131">Cell cycle</keyword>
<dbReference type="GO" id="GO:0005886">
    <property type="term" value="C:plasma membrane"/>
    <property type="evidence" value="ECO:0007669"/>
    <property type="project" value="TreeGrafter"/>
</dbReference>
<dbReference type="PANTHER" id="PTHR24220">
    <property type="entry name" value="IMPORT ATP-BINDING PROTEIN"/>
    <property type="match status" value="1"/>
</dbReference>
<proteinExistence type="inferred from homology"/>
<evidence type="ECO:0000256" key="1">
    <source>
        <dbReference type="ARBA" id="ARBA00005417"/>
    </source>
</evidence>
<dbReference type="InterPro" id="IPR003593">
    <property type="entry name" value="AAA+_ATPase"/>
</dbReference>
<protein>
    <submittedName>
        <fullName evidence="5">Cell division ATP-binding protein FtsE</fullName>
    </submittedName>
</protein>
<keyword evidence="3 5" id="KW-0067">ATP-binding</keyword>
<dbReference type="FunFam" id="3.40.50.300:FF:000056">
    <property type="entry name" value="Cell division ATP-binding protein FtsE"/>
    <property type="match status" value="1"/>
</dbReference>
<keyword evidence="2" id="KW-0547">Nucleotide-binding</keyword>
<dbReference type="PANTHER" id="PTHR24220:SF470">
    <property type="entry name" value="CELL DIVISION ATP-BINDING PROTEIN FTSE"/>
    <property type="match status" value="1"/>
</dbReference>
<dbReference type="GO" id="GO:0005524">
    <property type="term" value="F:ATP binding"/>
    <property type="evidence" value="ECO:0007669"/>
    <property type="project" value="UniProtKB-KW"/>
</dbReference>
<evidence type="ECO:0000256" key="3">
    <source>
        <dbReference type="ARBA" id="ARBA00022840"/>
    </source>
</evidence>
<keyword evidence="5" id="KW-0132">Cell division</keyword>
<dbReference type="Gene3D" id="3.40.50.300">
    <property type="entry name" value="P-loop containing nucleotide triphosphate hydrolases"/>
    <property type="match status" value="1"/>
</dbReference>
<dbReference type="STRING" id="1802067.A2966_02235"/>
<dbReference type="Proteomes" id="UP000176480">
    <property type="component" value="Unassembled WGS sequence"/>
</dbReference>
<dbReference type="SUPFAM" id="SSF52540">
    <property type="entry name" value="P-loop containing nucleoside triphosphate hydrolases"/>
    <property type="match status" value="1"/>
</dbReference>
<reference evidence="5 6" key="1">
    <citation type="journal article" date="2016" name="Nat. Commun.">
        <title>Thousands of microbial genomes shed light on interconnected biogeochemical processes in an aquifer system.</title>
        <authorList>
            <person name="Anantharaman K."/>
            <person name="Brown C.T."/>
            <person name="Hug L.A."/>
            <person name="Sharon I."/>
            <person name="Castelle C.J."/>
            <person name="Probst A.J."/>
            <person name="Thomas B.C."/>
            <person name="Singh A."/>
            <person name="Wilkins M.J."/>
            <person name="Karaoz U."/>
            <person name="Brodie E.L."/>
            <person name="Williams K.H."/>
            <person name="Hubbard S.S."/>
            <person name="Banfield J.F."/>
        </authorList>
    </citation>
    <scope>NUCLEOTIDE SEQUENCE [LARGE SCALE GENOMIC DNA]</scope>
</reference>
<dbReference type="InterPro" id="IPR003439">
    <property type="entry name" value="ABC_transporter-like_ATP-bd"/>
</dbReference>
<evidence type="ECO:0000313" key="6">
    <source>
        <dbReference type="Proteomes" id="UP000176480"/>
    </source>
</evidence>
<dbReference type="EMBL" id="MGAR01000004">
    <property type="protein sequence ID" value="OGK52639.1"/>
    <property type="molecule type" value="Genomic_DNA"/>
</dbReference>
<dbReference type="InterPro" id="IPR027417">
    <property type="entry name" value="P-loop_NTPase"/>
</dbReference>
<dbReference type="GO" id="GO:0016887">
    <property type="term" value="F:ATP hydrolysis activity"/>
    <property type="evidence" value="ECO:0007669"/>
    <property type="project" value="InterPro"/>
</dbReference>
<dbReference type="SMART" id="SM00382">
    <property type="entry name" value="AAA"/>
    <property type="match status" value="1"/>
</dbReference>
<dbReference type="Pfam" id="PF00005">
    <property type="entry name" value="ABC_tran"/>
    <property type="match status" value="1"/>
</dbReference>
<dbReference type="GO" id="GO:0022857">
    <property type="term" value="F:transmembrane transporter activity"/>
    <property type="evidence" value="ECO:0007669"/>
    <property type="project" value="TreeGrafter"/>
</dbReference>